<dbReference type="PANTHER" id="PTHR34737">
    <property type="entry name" value="EF-HAND DOMAIN-CONTAINING PROTEIN"/>
    <property type="match status" value="1"/>
</dbReference>
<dbReference type="PANTHER" id="PTHR34737:SF2">
    <property type="entry name" value="EF-HAND DOMAIN-CONTAINING PROTEIN"/>
    <property type="match status" value="1"/>
</dbReference>
<feature type="transmembrane region" description="Helical" evidence="2">
    <location>
        <begin position="15"/>
        <end position="33"/>
    </location>
</feature>
<proteinExistence type="predicted"/>
<keyword evidence="2" id="KW-0812">Transmembrane</keyword>
<dbReference type="Pfam" id="PF24784">
    <property type="entry name" value="Temptin_C"/>
    <property type="match status" value="1"/>
</dbReference>
<gene>
    <name evidence="4" type="ORF">ASTO00021_LOCUS16401</name>
</gene>
<protein>
    <recommendedName>
        <fullName evidence="3">Temptin Cys/Cys disulfide domain-containing protein</fullName>
    </recommendedName>
</protein>
<keyword evidence="2" id="KW-1133">Transmembrane helix</keyword>
<organism evidence="4">
    <name type="scientific">Aplanochytrium stocchinoi</name>
    <dbReference type="NCBI Taxonomy" id="215587"/>
    <lineage>
        <taxon>Eukaryota</taxon>
        <taxon>Sar</taxon>
        <taxon>Stramenopiles</taxon>
        <taxon>Bigyra</taxon>
        <taxon>Labyrinthulomycetes</taxon>
        <taxon>Thraustochytrida</taxon>
        <taxon>Thraustochytriidae</taxon>
        <taxon>Aplanochytrium</taxon>
    </lineage>
</organism>
<keyword evidence="2" id="KW-0472">Membrane</keyword>
<evidence type="ECO:0000259" key="3">
    <source>
        <dbReference type="Pfam" id="PF24784"/>
    </source>
</evidence>
<dbReference type="AlphaFoldDB" id="A0A7S3V217"/>
<evidence type="ECO:0000256" key="2">
    <source>
        <dbReference type="SAM" id="Phobius"/>
    </source>
</evidence>
<reference evidence="4" key="1">
    <citation type="submission" date="2021-01" db="EMBL/GenBank/DDBJ databases">
        <authorList>
            <person name="Corre E."/>
            <person name="Pelletier E."/>
            <person name="Niang G."/>
            <person name="Scheremetjew M."/>
            <person name="Finn R."/>
            <person name="Kale V."/>
            <person name="Holt S."/>
            <person name="Cochrane G."/>
            <person name="Meng A."/>
            <person name="Brown T."/>
            <person name="Cohen L."/>
        </authorList>
    </citation>
    <scope>NUCLEOTIDE SEQUENCE</scope>
    <source>
        <strain evidence="4">GSBS06</strain>
    </source>
</reference>
<name>A0A7S3V217_9STRA</name>
<feature type="domain" description="Temptin Cys/Cys disulfide" evidence="3">
    <location>
        <begin position="27"/>
        <end position="129"/>
    </location>
</feature>
<accession>A0A7S3V217</accession>
<feature type="region of interest" description="Disordered" evidence="1">
    <location>
        <begin position="147"/>
        <end position="171"/>
    </location>
</feature>
<dbReference type="EMBL" id="HBIN01021405">
    <property type="protein sequence ID" value="CAE0446407.1"/>
    <property type="molecule type" value="Transcribed_RNA"/>
</dbReference>
<sequence>MCVILYPGTNAVTSVWVLLIPLAVTFVSAYPDYTYYIPNARKVESSSRPGKYVEAIGHTSEYGTGQLNDFGEDFVRIGKMKWSKSFCEHDSDGDGLSNGYELGDPECLWEYGMDDPIIPSVFKISHPGIHKNNEKRLREHIGKVENGIPVPVPVPSPQAYNQDSPDRKQEL</sequence>
<dbReference type="InterPro" id="IPR057626">
    <property type="entry name" value="S-S_Temptin"/>
</dbReference>
<evidence type="ECO:0000256" key="1">
    <source>
        <dbReference type="SAM" id="MobiDB-lite"/>
    </source>
</evidence>
<dbReference type="InterPro" id="IPR055313">
    <property type="entry name" value="Temptin-like"/>
</dbReference>
<evidence type="ECO:0000313" key="4">
    <source>
        <dbReference type="EMBL" id="CAE0446407.1"/>
    </source>
</evidence>